<sequence length="537" mass="59664">MQLKLNMIKMFRLTLLSAATLRTSASTLRRNSFLKGAFRPLSTAPVSDHYEKRLTEQSMCQYLRHMEYAVRGKVVIKADEINAKLKESPKGTYPFDHIVYTNIGNPHSVGQKDLTWPRQVLALCDLPDEYGVDHPLAEEIFPVDAIARAKVIKKALNFHGTGAYTHSQGPLLFRQEICRFIEKRDGLQEGAVDPSDIYMTNGASSAIEMILNALIADTTSGVMIPIPQYPIYSATISRYGGQQVGYYLDEKKGWDLNVAELERSLANAKKHGIDVNSLVLINPGNPTGQVLQPSTVREIVKFCSENNLVLLADEVYQENVYAAGSEFYSCRQAAHDTGLDDADALELVSFHSTSKGLLGECGRRGGYMELLGFDPKIKAQLYKLASSHLCSNVPGQIMTSLMVNGPKEGDASYESYEEEKQEIYDSLKRRAKIVSEGFNKIEGFSCETAEGSMYCFPKIEMPLGAIDFARANGVTPDTLYALSLLENTGICVVPASGFGQEKGRYGFRTTFLPAEEEMVHVVEAVKNHYEKFCKQFE</sequence>
<evidence type="ECO:0000256" key="3">
    <source>
        <dbReference type="ARBA" id="ARBA00022576"/>
    </source>
</evidence>
<dbReference type="AlphaFoldDB" id="A0AAD3D0T1"/>
<dbReference type="Gene3D" id="3.40.640.10">
    <property type="entry name" value="Type I PLP-dependent aspartate aminotransferase-like (Major domain)"/>
    <property type="match status" value="1"/>
</dbReference>
<comment type="caution">
    <text evidence="9">The sequence shown here is derived from an EMBL/GenBank/DDBJ whole genome shotgun (WGS) entry which is preliminary data.</text>
</comment>
<reference evidence="9 10" key="1">
    <citation type="journal article" date="2021" name="Sci. Rep.">
        <title>The genome of the diatom Chaetoceros tenuissimus carries an ancient integrated fragment of an extant virus.</title>
        <authorList>
            <person name="Hongo Y."/>
            <person name="Kimura K."/>
            <person name="Takaki Y."/>
            <person name="Yoshida Y."/>
            <person name="Baba S."/>
            <person name="Kobayashi G."/>
            <person name="Nagasaki K."/>
            <person name="Hano T."/>
            <person name="Tomaru Y."/>
        </authorList>
    </citation>
    <scope>NUCLEOTIDE SEQUENCE [LARGE SCALE GENOMIC DNA]</scope>
    <source>
        <strain evidence="9 10">NIES-3715</strain>
    </source>
</reference>
<keyword evidence="7" id="KW-0732">Signal</keyword>
<dbReference type="GO" id="GO:0030170">
    <property type="term" value="F:pyridoxal phosphate binding"/>
    <property type="evidence" value="ECO:0007669"/>
    <property type="project" value="InterPro"/>
</dbReference>
<dbReference type="CDD" id="cd00609">
    <property type="entry name" value="AAT_like"/>
    <property type="match status" value="1"/>
</dbReference>
<comment type="cofactor">
    <cofactor evidence="1">
        <name>pyridoxal 5'-phosphate</name>
        <dbReference type="ChEBI" id="CHEBI:597326"/>
    </cofactor>
</comment>
<keyword evidence="10" id="KW-1185">Reference proteome</keyword>
<name>A0AAD3D0T1_9STRA</name>
<accession>A0AAD3D0T1</accession>
<proteinExistence type="inferred from homology"/>
<organism evidence="9 10">
    <name type="scientific">Chaetoceros tenuissimus</name>
    <dbReference type="NCBI Taxonomy" id="426638"/>
    <lineage>
        <taxon>Eukaryota</taxon>
        <taxon>Sar</taxon>
        <taxon>Stramenopiles</taxon>
        <taxon>Ochrophyta</taxon>
        <taxon>Bacillariophyta</taxon>
        <taxon>Coscinodiscophyceae</taxon>
        <taxon>Chaetocerotophycidae</taxon>
        <taxon>Chaetocerotales</taxon>
        <taxon>Chaetocerotaceae</taxon>
        <taxon>Chaetoceros</taxon>
    </lineage>
</organism>
<evidence type="ECO:0000256" key="7">
    <source>
        <dbReference type="SAM" id="SignalP"/>
    </source>
</evidence>
<evidence type="ECO:0000256" key="4">
    <source>
        <dbReference type="ARBA" id="ARBA00022679"/>
    </source>
</evidence>
<dbReference type="Gene3D" id="1.10.287.1970">
    <property type="match status" value="1"/>
</dbReference>
<evidence type="ECO:0000256" key="5">
    <source>
        <dbReference type="ARBA" id="ARBA00022898"/>
    </source>
</evidence>
<dbReference type="Proteomes" id="UP001054902">
    <property type="component" value="Unassembled WGS sequence"/>
</dbReference>
<dbReference type="InterPro" id="IPR015424">
    <property type="entry name" value="PyrdxlP-dep_Trfase"/>
</dbReference>
<evidence type="ECO:0000313" key="9">
    <source>
        <dbReference type="EMBL" id="GFH54681.1"/>
    </source>
</evidence>
<evidence type="ECO:0000256" key="2">
    <source>
        <dbReference type="ARBA" id="ARBA00011738"/>
    </source>
</evidence>
<dbReference type="InterPro" id="IPR045088">
    <property type="entry name" value="ALAT1/2-like"/>
</dbReference>
<dbReference type="Gene3D" id="3.90.1150.10">
    <property type="entry name" value="Aspartate Aminotransferase, domain 1"/>
    <property type="match status" value="1"/>
</dbReference>
<gene>
    <name evidence="9" type="ORF">CTEN210_11157</name>
</gene>
<keyword evidence="4" id="KW-0808">Transferase</keyword>
<evidence type="ECO:0000313" key="10">
    <source>
        <dbReference type="Proteomes" id="UP001054902"/>
    </source>
</evidence>
<dbReference type="InterPro" id="IPR015421">
    <property type="entry name" value="PyrdxlP-dep_Trfase_major"/>
</dbReference>
<feature type="signal peptide" evidence="7">
    <location>
        <begin position="1"/>
        <end position="25"/>
    </location>
</feature>
<dbReference type="SUPFAM" id="SSF53383">
    <property type="entry name" value="PLP-dependent transferases"/>
    <property type="match status" value="1"/>
</dbReference>
<protein>
    <recommendedName>
        <fullName evidence="8">Aminotransferase class I/classII large domain-containing protein</fullName>
    </recommendedName>
</protein>
<dbReference type="PANTHER" id="PTHR11751:SF29">
    <property type="entry name" value="ALANINE TRANSAMINASE"/>
    <property type="match status" value="1"/>
</dbReference>
<dbReference type="PANTHER" id="PTHR11751">
    <property type="entry name" value="ALANINE AMINOTRANSFERASE"/>
    <property type="match status" value="1"/>
</dbReference>
<evidence type="ECO:0000259" key="8">
    <source>
        <dbReference type="Pfam" id="PF00155"/>
    </source>
</evidence>
<keyword evidence="3" id="KW-0032">Aminotransferase</keyword>
<feature type="chain" id="PRO_5041928231" description="Aminotransferase class I/classII large domain-containing protein" evidence="7">
    <location>
        <begin position="26"/>
        <end position="537"/>
    </location>
</feature>
<dbReference type="EMBL" id="BLLK01000047">
    <property type="protein sequence ID" value="GFH54681.1"/>
    <property type="molecule type" value="Genomic_DNA"/>
</dbReference>
<dbReference type="GO" id="GO:0004021">
    <property type="term" value="F:L-alanine:2-oxoglutarate aminotransferase activity"/>
    <property type="evidence" value="ECO:0007669"/>
    <property type="project" value="TreeGrafter"/>
</dbReference>
<dbReference type="FunFam" id="3.40.640.10:FF:000012">
    <property type="entry name" value="alanine aminotransferase 2"/>
    <property type="match status" value="1"/>
</dbReference>
<evidence type="ECO:0000256" key="1">
    <source>
        <dbReference type="ARBA" id="ARBA00001933"/>
    </source>
</evidence>
<keyword evidence="5" id="KW-0663">Pyridoxal phosphate</keyword>
<dbReference type="FunFam" id="3.90.1150.10:FF:000151">
    <property type="entry name" value="Alanine aminotransferase 2"/>
    <property type="match status" value="1"/>
</dbReference>
<feature type="domain" description="Aminotransferase class I/classII large" evidence="8">
    <location>
        <begin position="149"/>
        <end position="524"/>
    </location>
</feature>
<evidence type="ECO:0000256" key="6">
    <source>
        <dbReference type="ARBA" id="ARBA00025785"/>
    </source>
</evidence>
<dbReference type="InterPro" id="IPR015422">
    <property type="entry name" value="PyrdxlP-dep_Trfase_small"/>
</dbReference>
<dbReference type="InterPro" id="IPR004839">
    <property type="entry name" value="Aminotransferase_I/II_large"/>
</dbReference>
<comment type="subunit">
    <text evidence="2">Homodimer.</text>
</comment>
<dbReference type="Pfam" id="PF00155">
    <property type="entry name" value="Aminotran_1_2"/>
    <property type="match status" value="1"/>
</dbReference>
<comment type="similarity">
    <text evidence="6">Belongs to the class-I pyridoxal-phosphate-dependent aminotransferase family. Alanine aminotransferase subfamily.</text>
</comment>